<dbReference type="RefSeq" id="WP_030530613.1">
    <property type="nucleotide sequence ID" value="NZ_JOIJ01000002.1"/>
</dbReference>
<gene>
    <name evidence="2" type="ORF">JD82_01396</name>
</gene>
<dbReference type="OrthoDB" id="5191298at2"/>
<evidence type="ECO:0000256" key="1">
    <source>
        <dbReference type="SAM" id="Phobius"/>
    </source>
</evidence>
<organism evidence="2 3">
    <name type="scientific">Prauserella rugosa</name>
    <dbReference type="NCBI Taxonomy" id="43354"/>
    <lineage>
        <taxon>Bacteria</taxon>
        <taxon>Bacillati</taxon>
        <taxon>Actinomycetota</taxon>
        <taxon>Actinomycetes</taxon>
        <taxon>Pseudonocardiales</taxon>
        <taxon>Pseudonocardiaceae</taxon>
        <taxon>Prauserella</taxon>
    </lineage>
</organism>
<evidence type="ECO:0000313" key="3">
    <source>
        <dbReference type="Proteomes" id="UP000317303"/>
    </source>
</evidence>
<comment type="caution">
    <text evidence="2">The sequence shown here is derived from an EMBL/GenBank/DDBJ whole genome shotgun (WGS) entry which is preliminary data.</text>
</comment>
<keyword evidence="1" id="KW-0812">Transmembrane</keyword>
<name>A0A660CDJ6_9PSEU</name>
<proteinExistence type="predicted"/>
<feature type="transmembrane region" description="Helical" evidence="1">
    <location>
        <begin position="116"/>
        <end position="138"/>
    </location>
</feature>
<protein>
    <recommendedName>
        <fullName evidence="4">Membrane protein YqaA with SNARE-associated domain</fullName>
    </recommendedName>
</protein>
<reference evidence="2 3" key="1">
    <citation type="submission" date="2019-07" db="EMBL/GenBank/DDBJ databases">
        <title>R&amp;d 2014.</title>
        <authorList>
            <person name="Klenk H.-P."/>
        </authorList>
    </citation>
    <scope>NUCLEOTIDE SEQUENCE [LARGE SCALE GENOMIC DNA]</scope>
    <source>
        <strain evidence="2 3">DSM 43194</strain>
    </source>
</reference>
<keyword evidence="1" id="KW-1133">Transmembrane helix</keyword>
<dbReference type="Proteomes" id="UP000317303">
    <property type="component" value="Unassembled WGS sequence"/>
</dbReference>
<sequence>MLTWLCVAFGVAVGSALLPVVSIELFLITVMTSESETIPWILMGAVVAVGQLVGKLPYYLAARGSIHLPRVLHDRIHRPRRERPLTPRRERWQRRTKRVRGWLEALRERCHRHPHWMATTYGVSSVAGLPPYMATVVLAGFVNMRPSLFVGAGLAGRFVRFSILAASPAVCAGWFGVSL</sequence>
<dbReference type="AlphaFoldDB" id="A0A660CDJ6"/>
<dbReference type="EMBL" id="VLJV01000001">
    <property type="protein sequence ID" value="TWH19569.1"/>
    <property type="molecule type" value="Genomic_DNA"/>
</dbReference>
<keyword evidence="1" id="KW-0472">Membrane</keyword>
<feature type="transmembrane region" description="Helical" evidence="1">
    <location>
        <begin position="158"/>
        <end position="177"/>
    </location>
</feature>
<evidence type="ECO:0008006" key="4">
    <source>
        <dbReference type="Google" id="ProtNLM"/>
    </source>
</evidence>
<keyword evidence="3" id="KW-1185">Reference proteome</keyword>
<feature type="transmembrane region" description="Helical" evidence="1">
    <location>
        <begin position="38"/>
        <end position="60"/>
    </location>
</feature>
<evidence type="ECO:0000313" key="2">
    <source>
        <dbReference type="EMBL" id="TWH19569.1"/>
    </source>
</evidence>
<accession>A0A660CDJ6</accession>